<dbReference type="Pfam" id="PF10500">
    <property type="entry name" value="SR-25"/>
    <property type="match status" value="1"/>
</dbReference>
<evidence type="ECO:0000256" key="2">
    <source>
        <dbReference type="ARBA" id="ARBA00004604"/>
    </source>
</evidence>
<keyword evidence="9" id="KW-1185">Reference proteome</keyword>
<dbReference type="GO" id="GO:0016607">
    <property type="term" value="C:nuclear speck"/>
    <property type="evidence" value="ECO:0007669"/>
    <property type="project" value="UniProtKB-SubCell"/>
</dbReference>
<dbReference type="GO" id="GO:0006397">
    <property type="term" value="P:mRNA processing"/>
    <property type="evidence" value="ECO:0007669"/>
    <property type="project" value="UniProtKB-KW"/>
</dbReference>
<dbReference type="GO" id="GO:0005730">
    <property type="term" value="C:nucleolus"/>
    <property type="evidence" value="ECO:0007669"/>
    <property type="project" value="UniProtKB-SubCell"/>
</dbReference>
<reference evidence="8" key="2">
    <citation type="submission" date="2025-09" db="UniProtKB">
        <authorList>
            <consortium name="Ensembl"/>
        </authorList>
    </citation>
    <scope>IDENTIFICATION</scope>
</reference>
<evidence type="ECO:0000313" key="8">
    <source>
        <dbReference type="Ensembl" id="ENSEBUP00000010595.1"/>
    </source>
</evidence>
<dbReference type="GO" id="GO:0008380">
    <property type="term" value="P:RNA splicing"/>
    <property type="evidence" value="ECO:0007669"/>
    <property type="project" value="UniProtKB-KW"/>
</dbReference>
<accession>A0A8C4Q6V8</accession>
<evidence type="ECO:0000256" key="3">
    <source>
        <dbReference type="ARBA" id="ARBA00006852"/>
    </source>
</evidence>
<proteinExistence type="inferred from homology"/>
<protein>
    <recommendedName>
        <fullName evidence="4">ADP-ribosylation factor-like protein 6-interacting protein 4</fullName>
    </recommendedName>
</protein>
<organism evidence="8 9">
    <name type="scientific">Eptatretus burgeri</name>
    <name type="common">Inshore hagfish</name>
    <dbReference type="NCBI Taxonomy" id="7764"/>
    <lineage>
        <taxon>Eukaryota</taxon>
        <taxon>Metazoa</taxon>
        <taxon>Chordata</taxon>
        <taxon>Craniata</taxon>
        <taxon>Vertebrata</taxon>
        <taxon>Cyclostomata</taxon>
        <taxon>Myxini</taxon>
        <taxon>Myxiniformes</taxon>
        <taxon>Myxinidae</taxon>
        <taxon>Eptatretinae</taxon>
        <taxon>Eptatretus</taxon>
    </lineage>
</organism>
<evidence type="ECO:0000256" key="6">
    <source>
        <dbReference type="ARBA" id="ARBA00023187"/>
    </source>
</evidence>
<keyword evidence="5" id="KW-0507">mRNA processing</keyword>
<comment type="subcellular location">
    <subcellularLocation>
        <location evidence="1">Nucleus speckle</location>
    </subcellularLocation>
    <subcellularLocation>
        <location evidence="2">Nucleus</location>
        <location evidence="2">Nucleolus</location>
    </subcellularLocation>
</comment>
<evidence type="ECO:0000256" key="1">
    <source>
        <dbReference type="ARBA" id="ARBA00004324"/>
    </source>
</evidence>
<keyword evidence="6" id="KW-0508">mRNA splicing</keyword>
<evidence type="ECO:0000256" key="5">
    <source>
        <dbReference type="ARBA" id="ARBA00022664"/>
    </source>
</evidence>
<reference evidence="8" key="1">
    <citation type="submission" date="2025-08" db="UniProtKB">
        <authorList>
            <consortium name="Ensembl"/>
        </authorList>
    </citation>
    <scope>IDENTIFICATION</scope>
</reference>
<comment type="similarity">
    <text evidence="3">Belongs to the ARL6IP4 family.</text>
</comment>
<sequence>MVKEGYGVGGVTIRRIRKVFFDVEFFLMFIKRNEQKQRMVFVFCMNLSVSSRRGVGPITQEEWQAQQSVIRRVLDPTTGRTRLIKGDGEVLEEIVSRDKQRSLNKEATRADGNAFEGHVGLH</sequence>
<evidence type="ECO:0000256" key="4">
    <source>
        <dbReference type="ARBA" id="ARBA00017993"/>
    </source>
</evidence>
<dbReference type="GeneTree" id="ENSGT00390000009670"/>
<dbReference type="Proteomes" id="UP000694388">
    <property type="component" value="Unplaced"/>
</dbReference>
<dbReference type="InterPro" id="IPR019532">
    <property type="entry name" value="Nucl_RNA-splicing_assoc_SR-25"/>
</dbReference>
<keyword evidence="7" id="KW-0539">Nucleus</keyword>
<evidence type="ECO:0000313" key="9">
    <source>
        <dbReference type="Proteomes" id="UP000694388"/>
    </source>
</evidence>
<name>A0A8C4Q6V8_EPTBU</name>
<dbReference type="AlphaFoldDB" id="A0A8C4Q6V8"/>
<evidence type="ECO:0000256" key="7">
    <source>
        <dbReference type="ARBA" id="ARBA00023242"/>
    </source>
</evidence>
<dbReference type="Ensembl" id="ENSEBUT00000011145.1">
    <property type="protein sequence ID" value="ENSEBUP00000010595.1"/>
    <property type="gene ID" value="ENSEBUG00000006815.1"/>
</dbReference>